<feature type="region of interest" description="Disordered" evidence="1">
    <location>
        <begin position="91"/>
        <end position="118"/>
    </location>
</feature>
<evidence type="ECO:0000313" key="3">
    <source>
        <dbReference type="EnsemblMetazoa" id="ASIC008866-PA"/>
    </source>
</evidence>
<gene>
    <name evidence="2" type="ORF">ZHAS_00008866</name>
</gene>
<dbReference type="Proteomes" id="UP000030765">
    <property type="component" value="Unassembled WGS sequence"/>
</dbReference>
<organism evidence="2">
    <name type="scientific">Anopheles sinensis</name>
    <name type="common">Mosquito</name>
    <dbReference type="NCBI Taxonomy" id="74873"/>
    <lineage>
        <taxon>Eukaryota</taxon>
        <taxon>Metazoa</taxon>
        <taxon>Ecdysozoa</taxon>
        <taxon>Arthropoda</taxon>
        <taxon>Hexapoda</taxon>
        <taxon>Insecta</taxon>
        <taxon>Pterygota</taxon>
        <taxon>Neoptera</taxon>
        <taxon>Endopterygota</taxon>
        <taxon>Diptera</taxon>
        <taxon>Nematocera</taxon>
        <taxon>Culicoidea</taxon>
        <taxon>Culicidae</taxon>
        <taxon>Anophelinae</taxon>
        <taxon>Anopheles</taxon>
    </lineage>
</organism>
<dbReference type="EnsemblMetazoa" id="ASIC008866-RA">
    <property type="protein sequence ID" value="ASIC008866-PA"/>
    <property type="gene ID" value="ASIC008866"/>
</dbReference>
<reference evidence="3" key="2">
    <citation type="submission" date="2020-05" db="UniProtKB">
        <authorList>
            <consortium name="EnsemblMetazoa"/>
        </authorList>
    </citation>
    <scope>IDENTIFICATION</scope>
</reference>
<dbReference type="EMBL" id="ATLV01016355">
    <property type="status" value="NOT_ANNOTATED_CDS"/>
    <property type="molecule type" value="Genomic_DNA"/>
</dbReference>
<evidence type="ECO:0000256" key="1">
    <source>
        <dbReference type="SAM" id="MobiDB-lite"/>
    </source>
</evidence>
<feature type="compositionally biased region" description="Basic and acidic residues" evidence="1">
    <location>
        <begin position="92"/>
        <end position="108"/>
    </location>
</feature>
<dbReference type="EMBL" id="KE525079">
    <property type="protein sequence ID" value="KFB41274.1"/>
    <property type="molecule type" value="Genomic_DNA"/>
</dbReference>
<sequence>MGHKCEIRLQLRSPCPAAKCDPNELREESTGMLEVPSAGGREVELAVVGKIIIKPHQISRTSVKRFSTPDHQPASQRHREPLLTGTIFSLGKGEKGPASEENGNDHRQSVSVGKGWDGRKGGVLSVPVNHSCKHSQEEAYSEHIRSVIMAHGQHSVQMAEREFSLPTQASAQLQGRKTPL</sequence>
<name>A0A084VTI0_ANOSI</name>
<dbReference type="VEuPathDB" id="VectorBase:ASIC008866"/>
<reference evidence="2 4" key="1">
    <citation type="journal article" date="2014" name="BMC Genomics">
        <title>Genome sequence of Anopheles sinensis provides insight into genetics basis of mosquito competence for malaria parasites.</title>
        <authorList>
            <person name="Zhou D."/>
            <person name="Zhang D."/>
            <person name="Ding G."/>
            <person name="Shi L."/>
            <person name="Hou Q."/>
            <person name="Ye Y."/>
            <person name="Xu Y."/>
            <person name="Zhou H."/>
            <person name="Xiong C."/>
            <person name="Li S."/>
            <person name="Yu J."/>
            <person name="Hong S."/>
            <person name="Yu X."/>
            <person name="Zou P."/>
            <person name="Chen C."/>
            <person name="Chang X."/>
            <person name="Wang W."/>
            <person name="Lv Y."/>
            <person name="Sun Y."/>
            <person name="Ma L."/>
            <person name="Shen B."/>
            <person name="Zhu C."/>
        </authorList>
    </citation>
    <scope>NUCLEOTIDE SEQUENCE [LARGE SCALE GENOMIC DNA]</scope>
</reference>
<proteinExistence type="predicted"/>
<keyword evidence="4" id="KW-1185">Reference proteome</keyword>
<evidence type="ECO:0000313" key="2">
    <source>
        <dbReference type="EMBL" id="KFB41274.1"/>
    </source>
</evidence>
<evidence type="ECO:0000313" key="4">
    <source>
        <dbReference type="Proteomes" id="UP000030765"/>
    </source>
</evidence>
<dbReference type="AlphaFoldDB" id="A0A084VTI0"/>
<accession>A0A084VTI0</accession>
<protein>
    <submittedName>
        <fullName evidence="2 3">Uncharacterized protein</fullName>
    </submittedName>
</protein>